<gene>
    <name evidence="3" type="ORF">GC093_22895</name>
</gene>
<feature type="transmembrane region" description="Helical" evidence="1">
    <location>
        <begin position="20"/>
        <end position="39"/>
    </location>
</feature>
<dbReference type="RefSeq" id="WP_171654269.1">
    <property type="nucleotide sequence ID" value="NZ_WHOD01000087.1"/>
</dbReference>
<evidence type="ECO:0000256" key="1">
    <source>
        <dbReference type="SAM" id="Phobius"/>
    </source>
</evidence>
<dbReference type="InterPro" id="IPR015050">
    <property type="entry name" value="BofC_C"/>
</dbReference>
<keyword evidence="1" id="KW-0472">Membrane</keyword>
<keyword evidence="1" id="KW-0812">Transmembrane</keyword>
<accession>A0A972GXM0</accession>
<sequence>MLFSLLGKLKKKLRWKRRWLNLAAVLLLVGIGSIAVILLRQDSSHSIGMRATEEVFTHQIDGEQPEEEVRAVMKQMNGQRGAYSQKTYVCGEEIQMLGMMNAQQILQYHKEHPNLSVKLNKAGEVIFNEKIEDLSPQCKKNAYFGLDAGGNLSLFEGVPEDKQVIRTFFQLNIQYLESSLPHETVKQLYRGIPINNLAEYNSVLSTFADFAVEEMEQLMN</sequence>
<dbReference type="AlphaFoldDB" id="A0A972GXM0"/>
<organism evidence="3 4">
    <name type="scientific">Paenibacillus foliorum</name>
    <dbReference type="NCBI Taxonomy" id="2654974"/>
    <lineage>
        <taxon>Bacteria</taxon>
        <taxon>Bacillati</taxon>
        <taxon>Bacillota</taxon>
        <taxon>Bacilli</taxon>
        <taxon>Bacillales</taxon>
        <taxon>Paenibacillaceae</taxon>
        <taxon>Paenibacillus</taxon>
    </lineage>
</organism>
<dbReference type="EMBL" id="WHOD01000087">
    <property type="protein sequence ID" value="NOU96048.1"/>
    <property type="molecule type" value="Genomic_DNA"/>
</dbReference>
<dbReference type="InterPro" id="IPR038117">
    <property type="entry name" value="BofC_C_sf"/>
</dbReference>
<comment type="caution">
    <text evidence="3">The sequence shown here is derived from an EMBL/GenBank/DDBJ whole genome shotgun (WGS) entry which is preliminary data.</text>
</comment>
<protein>
    <submittedName>
        <fullName evidence="3">Bypass-of-forespore protein C</fullName>
    </submittedName>
</protein>
<evidence type="ECO:0000313" key="3">
    <source>
        <dbReference type="EMBL" id="NOU96048.1"/>
    </source>
</evidence>
<dbReference type="Proteomes" id="UP000641588">
    <property type="component" value="Unassembled WGS sequence"/>
</dbReference>
<proteinExistence type="predicted"/>
<reference evidence="3" key="1">
    <citation type="submission" date="2019-10" db="EMBL/GenBank/DDBJ databases">
        <title>Description of Paenibacillus glebae sp. nov.</title>
        <authorList>
            <person name="Carlier A."/>
            <person name="Qi S."/>
        </authorList>
    </citation>
    <scope>NUCLEOTIDE SEQUENCE</scope>
    <source>
        <strain evidence="3">LMG 31456</strain>
    </source>
</reference>
<dbReference type="Gene3D" id="3.30.70.1740">
    <property type="entry name" value="Bypass-of-forespore C, C-terminal domain"/>
    <property type="match status" value="1"/>
</dbReference>
<dbReference type="Pfam" id="PF08955">
    <property type="entry name" value="BofC_C"/>
    <property type="match status" value="1"/>
</dbReference>
<evidence type="ECO:0000313" key="4">
    <source>
        <dbReference type="Proteomes" id="UP000641588"/>
    </source>
</evidence>
<evidence type="ECO:0000259" key="2">
    <source>
        <dbReference type="Pfam" id="PF08955"/>
    </source>
</evidence>
<name>A0A972GXM0_9BACL</name>
<feature type="domain" description="Bypass of forespore C C-terminal" evidence="2">
    <location>
        <begin position="132"/>
        <end position="208"/>
    </location>
</feature>
<keyword evidence="4" id="KW-1185">Reference proteome</keyword>
<keyword evidence="1" id="KW-1133">Transmembrane helix</keyword>